<dbReference type="AlphaFoldDB" id="A0A9P7JU42"/>
<evidence type="ECO:0000313" key="2">
    <source>
        <dbReference type="Proteomes" id="UP000823399"/>
    </source>
</evidence>
<dbReference type="Proteomes" id="UP000823399">
    <property type="component" value="Unassembled WGS sequence"/>
</dbReference>
<protein>
    <submittedName>
        <fullName evidence="1">Uncharacterized protein</fullName>
    </submittedName>
</protein>
<dbReference type="EMBL" id="JABBWM010000028">
    <property type="protein sequence ID" value="KAG2108262.1"/>
    <property type="molecule type" value="Genomic_DNA"/>
</dbReference>
<proteinExistence type="predicted"/>
<organism evidence="1 2">
    <name type="scientific">Suillus discolor</name>
    <dbReference type="NCBI Taxonomy" id="1912936"/>
    <lineage>
        <taxon>Eukaryota</taxon>
        <taxon>Fungi</taxon>
        <taxon>Dikarya</taxon>
        <taxon>Basidiomycota</taxon>
        <taxon>Agaricomycotina</taxon>
        <taxon>Agaricomycetes</taxon>
        <taxon>Agaricomycetidae</taxon>
        <taxon>Boletales</taxon>
        <taxon>Suillineae</taxon>
        <taxon>Suillaceae</taxon>
        <taxon>Suillus</taxon>
    </lineage>
</organism>
<evidence type="ECO:0000313" key="1">
    <source>
        <dbReference type="EMBL" id="KAG2108262.1"/>
    </source>
</evidence>
<name>A0A9P7JU42_9AGAM</name>
<accession>A0A9P7JU42</accession>
<gene>
    <name evidence="1" type="ORF">F5147DRAFT_652979</name>
</gene>
<reference evidence="1" key="1">
    <citation type="journal article" date="2020" name="New Phytol.">
        <title>Comparative genomics reveals dynamic genome evolution in host specialist ectomycorrhizal fungi.</title>
        <authorList>
            <person name="Lofgren L.A."/>
            <person name="Nguyen N.H."/>
            <person name="Vilgalys R."/>
            <person name="Ruytinx J."/>
            <person name="Liao H.L."/>
            <person name="Branco S."/>
            <person name="Kuo A."/>
            <person name="LaButti K."/>
            <person name="Lipzen A."/>
            <person name="Andreopoulos W."/>
            <person name="Pangilinan J."/>
            <person name="Riley R."/>
            <person name="Hundley H."/>
            <person name="Na H."/>
            <person name="Barry K."/>
            <person name="Grigoriev I.V."/>
            <person name="Stajich J.E."/>
            <person name="Kennedy P.G."/>
        </authorList>
    </citation>
    <scope>NUCLEOTIDE SEQUENCE</scope>
    <source>
        <strain evidence="1">FC423</strain>
    </source>
</reference>
<dbReference type="OrthoDB" id="2693489at2759"/>
<comment type="caution">
    <text evidence="1">The sequence shown here is derived from an EMBL/GenBank/DDBJ whole genome shotgun (WGS) entry which is preliminary data.</text>
</comment>
<sequence>MNNPSYIYDSPSSAPAREYANDEYMGHDDYDLTPEFHGHYSGDEFHISAILIEPSSTSENHVSHISSDMDVSSLLHVANPSDDHDEHIDLDRVQKASDPPLSPPLKSRLRDDKQAQLTNSLAGSYQHQGLSKPGRPIVFAAKRPTIKGKATPTSQKSTFNHYTIEDLLAKSQTGKHPVVSSIESFLMDPKRFDFLQSTMESDHESWLAIALHVASLLHSESMPHTMRKMVMSFMSIELWIEDIATQCNQVLPNHSGNLVLPPVAHYVIVELSSRALLNEDSNNNKSKSIISVIHYLLCVTHPDDKDPYAPALRILSSVMTEHSSAPPGYGNKCKK</sequence>
<keyword evidence="2" id="KW-1185">Reference proteome</keyword>
<dbReference type="GeneID" id="64695992"/>
<dbReference type="RefSeq" id="XP_041292781.1">
    <property type="nucleotide sequence ID" value="XM_041433733.1"/>
</dbReference>